<dbReference type="CDD" id="cd00022">
    <property type="entry name" value="BIR"/>
    <property type="match status" value="1"/>
</dbReference>
<sequence>MKDKDLIAMFHEEKRLESFKKWPFNSNTNISKEKMAAAGFYFIGNKKEPDLVKCFICQKELDGWEEEDSAWEEHKHHASYCQFIQLNKSSSEITLQDVQDLEMHRMMNITKQVLSKKIEEFKKQAEKTRELLENCV</sequence>
<dbReference type="GO" id="GO:0046872">
    <property type="term" value="F:metal ion binding"/>
    <property type="evidence" value="ECO:0007669"/>
    <property type="project" value="UniProtKB-KW"/>
</dbReference>
<proteinExistence type="predicted"/>
<reference evidence="3" key="1">
    <citation type="submission" date="2023-10" db="EMBL/GenBank/DDBJ databases">
        <title>Genome assemblies of two species of porcelain crab, Petrolisthes cinctipes and Petrolisthes manimaculis (Anomura: Porcellanidae).</title>
        <authorList>
            <person name="Angst P."/>
        </authorList>
    </citation>
    <scope>NUCLEOTIDE SEQUENCE</scope>
    <source>
        <strain evidence="3">PB745_01</strain>
        <tissue evidence="3">Gill</tissue>
    </source>
</reference>
<dbReference type="InterPro" id="IPR001370">
    <property type="entry name" value="BIR_rpt"/>
</dbReference>
<protein>
    <submittedName>
        <fullName evidence="3">Uncharacterized protein</fullName>
    </submittedName>
</protein>
<evidence type="ECO:0000256" key="2">
    <source>
        <dbReference type="ARBA" id="ARBA00022833"/>
    </source>
</evidence>
<gene>
    <name evidence="3" type="ORF">Pcinc_041339</name>
</gene>
<keyword evidence="4" id="KW-1185">Reference proteome</keyword>
<name>A0AAE1BJR3_PETCI</name>
<dbReference type="SMART" id="SM00238">
    <property type="entry name" value="BIR"/>
    <property type="match status" value="1"/>
</dbReference>
<keyword evidence="1" id="KW-0479">Metal-binding</keyword>
<dbReference type="Pfam" id="PF00653">
    <property type="entry name" value="BIR"/>
    <property type="match status" value="1"/>
</dbReference>
<evidence type="ECO:0000313" key="4">
    <source>
        <dbReference type="Proteomes" id="UP001286313"/>
    </source>
</evidence>
<dbReference type="PROSITE" id="PS50143">
    <property type="entry name" value="BIR_REPEAT_2"/>
    <property type="match status" value="1"/>
</dbReference>
<evidence type="ECO:0000256" key="1">
    <source>
        <dbReference type="ARBA" id="ARBA00022723"/>
    </source>
</evidence>
<dbReference type="EMBL" id="JAWQEG010007607">
    <property type="protein sequence ID" value="KAK3852052.1"/>
    <property type="molecule type" value="Genomic_DNA"/>
</dbReference>
<dbReference type="SUPFAM" id="SSF57924">
    <property type="entry name" value="Inhibitor of apoptosis (IAP) repeat"/>
    <property type="match status" value="1"/>
</dbReference>
<dbReference type="PANTHER" id="PTHR46771:SF5">
    <property type="entry name" value="DETERIN"/>
    <property type="match status" value="1"/>
</dbReference>
<dbReference type="PANTHER" id="PTHR46771">
    <property type="entry name" value="DETERIN"/>
    <property type="match status" value="1"/>
</dbReference>
<accession>A0AAE1BJR3</accession>
<keyword evidence="2" id="KW-0862">Zinc</keyword>
<comment type="caution">
    <text evidence="3">The sequence shown here is derived from an EMBL/GenBank/DDBJ whole genome shotgun (WGS) entry which is preliminary data.</text>
</comment>
<dbReference type="Gene3D" id="1.10.1170.10">
    <property type="entry name" value="Inhibitor Of Apoptosis Protein (2mihbC-IAP-1), Chain A"/>
    <property type="match status" value="1"/>
</dbReference>
<dbReference type="Proteomes" id="UP001286313">
    <property type="component" value="Unassembled WGS sequence"/>
</dbReference>
<organism evidence="3 4">
    <name type="scientific">Petrolisthes cinctipes</name>
    <name type="common">Flat porcelain crab</name>
    <dbReference type="NCBI Taxonomy" id="88211"/>
    <lineage>
        <taxon>Eukaryota</taxon>
        <taxon>Metazoa</taxon>
        <taxon>Ecdysozoa</taxon>
        <taxon>Arthropoda</taxon>
        <taxon>Crustacea</taxon>
        <taxon>Multicrustacea</taxon>
        <taxon>Malacostraca</taxon>
        <taxon>Eumalacostraca</taxon>
        <taxon>Eucarida</taxon>
        <taxon>Decapoda</taxon>
        <taxon>Pleocyemata</taxon>
        <taxon>Anomura</taxon>
        <taxon>Galatheoidea</taxon>
        <taxon>Porcellanidae</taxon>
        <taxon>Petrolisthes</taxon>
    </lineage>
</organism>
<dbReference type="AlphaFoldDB" id="A0AAE1BJR3"/>
<dbReference type="InterPro" id="IPR051190">
    <property type="entry name" value="Baculoviral_IAP"/>
</dbReference>
<evidence type="ECO:0000313" key="3">
    <source>
        <dbReference type="EMBL" id="KAK3852052.1"/>
    </source>
</evidence>